<dbReference type="SMART" id="SM00228">
    <property type="entry name" value="PDZ"/>
    <property type="match status" value="1"/>
</dbReference>
<feature type="region of interest" description="Disordered" evidence="6">
    <location>
        <begin position="478"/>
        <end position="511"/>
    </location>
</feature>
<sequence length="511" mass="55515">MKLRLLSLFVAGALAGALATTGMQVYADKQAETKLPLMEVRQFTSVFNAVKDYYVDEVSDKELLELAVEGMVSGLDPHSSFLAPEGFEDMSEATHGSFSGLGIEVTKDVSGVRVISPIDDTPAARAGIRAGDIITKLDGEATADLTLEEAVKRMRGEPKTKIRLEIARKGEMKPLSFTIERATIKTQSVRMKELADGFGYIRISQFQERTAEDLAANINKLEKSGHLKGLILDLRNDPGGLLQAAIGVSAAFLPEKSDVVSIKGRTPQSDYAFKAVEKDYRSGNAAKALAELTPAAKTVPLVVLINSSSASASEIVAGALQDHKRAVLLGDRSFGKGSVQTILPMTFGEKTVGVKLTTARYYTPSGRSIQARGIEPDFYVDDTPKGNFPTFQVREADLAHHLANQQDAKKSDKDKKAEAEALPYDDNDEAKTPDWVYLFGDDKDWQLKQAIAHLKGEKVETSRLRGQPISVAKKLRAEDAAKAKAQAEAEAKKAKENTSDNKPTETQKKSE</sequence>
<dbReference type="Gene3D" id="2.30.42.10">
    <property type="match status" value="1"/>
</dbReference>
<keyword evidence="10" id="KW-1185">Reference proteome</keyword>
<dbReference type="InterPro" id="IPR004447">
    <property type="entry name" value="Peptidase_S41A"/>
</dbReference>
<accession>S3BTW9</accession>
<dbReference type="FunFam" id="2.30.42.10:FF:000063">
    <property type="entry name" value="Peptidase, S41 family"/>
    <property type="match status" value="1"/>
</dbReference>
<evidence type="ECO:0000256" key="6">
    <source>
        <dbReference type="SAM" id="MobiDB-lite"/>
    </source>
</evidence>
<dbReference type="GO" id="GO:0004175">
    <property type="term" value="F:endopeptidase activity"/>
    <property type="evidence" value="ECO:0007669"/>
    <property type="project" value="TreeGrafter"/>
</dbReference>
<dbReference type="EMBL" id="ATCF01000035">
    <property type="protein sequence ID" value="EPD97612.1"/>
    <property type="molecule type" value="Genomic_DNA"/>
</dbReference>
<name>S3BTW9_9BURK</name>
<comment type="caution">
    <text evidence="9">The sequence shown here is derived from an EMBL/GenBank/DDBJ whole genome shotgun (WGS) entry which is preliminary data.</text>
</comment>
<evidence type="ECO:0000256" key="5">
    <source>
        <dbReference type="RuleBase" id="RU004404"/>
    </source>
</evidence>
<dbReference type="Pfam" id="PF22694">
    <property type="entry name" value="CtpB_N-like"/>
    <property type="match status" value="1"/>
</dbReference>
<dbReference type="PANTHER" id="PTHR32060">
    <property type="entry name" value="TAIL-SPECIFIC PROTEASE"/>
    <property type="match status" value="1"/>
</dbReference>
<reference evidence="9 10" key="1">
    <citation type="submission" date="2013-04" db="EMBL/GenBank/DDBJ databases">
        <title>The Genome Sequence of Sutterella wadsworthensis HGA0223.</title>
        <authorList>
            <consortium name="The Broad Institute Genomics Platform"/>
            <person name="Earl A."/>
            <person name="Ward D."/>
            <person name="Feldgarden M."/>
            <person name="Gevers D."/>
            <person name="Schmidt T.M."/>
            <person name="Dover J."/>
            <person name="Dai D."/>
            <person name="Walker B."/>
            <person name="Young S."/>
            <person name="Zeng Q."/>
            <person name="Gargeya S."/>
            <person name="Fitzgerald M."/>
            <person name="Haas B."/>
            <person name="Abouelleil A."/>
            <person name="Allen A.W."/>
            <person name="Alvarado L."/>
            <person name="Arachchi H.M."/>
            <person name="Berlin A.M."/>
            <person name="Chapman S.B."/>
            <person name="Gainer-Dewar J."/>
            <person name="Goldberg J."/>
            <person name="Griggs A."/>
            <person name="Gujja S."/>
            <person name="Hansen M."/>
            <person name="Howarth C."/>
            <person name="Imamovic A."/>
            <person name="Ireland A."/>
            <person name="Larimer J."/>
            <person name="McCowan C."/>
            <person name="Murphy C."/>
            <person name="Pearson M."/>
            <person name="Poon T.W."/>
            <person name="Priest M."/>
            <person name="Roberts A."/>
            <person name="Saif S."/>
            <person name="Shea T."/>
            <person name="Sisk P."/>
            <person name="Sykes S."/>
            <person name="Wortman J."/>
            <person name="Nusbaum C."/>
            <person name="Birren B."/>
        </authorList>
    </citation>
    <scope>NUCLEOTIDE SEQUENCE [LARGE SCALE GENOMIC DNA]</scope>
    <source>
        <strain evidence="9 10">HGA0223</strain>
    </source>
</reference>
<feature type="signal peptide" evidence="7">
    <location>
        <begin position="1"/>
        <end position="19"/>
    </location>
</feature>
<evidence type="ECO:0000256" key="4">
    <source>
        <dbReference type="ARBA" id="ARBA00022825"/>
    </source>
</evidence>
<evidence type="ECO:0000313" key="9">
    <source>
        <dbReference type="EMBL" id="EPD97612.1"/>
    </source>
</evidence>
<organism evidence="9 10">
    <name type="scientific">Sutterella wadsworthensis HGA0223</name>
    <dbReference type="NCBI Taxonomy" id="1203554"/>
    <lineage>
        <taxon>Bacteria</taxon>
        <taxon>Pseudomonadati</taxon>
        <taxon>Pseudomonadota</taxon>
        <taxon>Betaproteobacteria</taxon>
        <taxon>Burkholderiales</taxon>
        <taxon>Sutterellaceae</taxon>
        <taxon>Sutterella</taxon>
    </lineage>
</organism>
<dbReference type="STRING" id="1203554.HMPREF1476_02233"/>
<dbReference type="GO" id="GO:0007165">
    <property type="term" value="P:signal transduction"/>
    <property type="evidence" value="ECO:0007669"/>
    <property type="project" value="TreeGrafter"/>
</dbReference>
<evidence type="ECO:0000313" key="10">
    <source>
        <dbReference type="Proteomes" id="UP000014400"/>
    </source>
</evidence>
<dbReference type="Pfam" id="PF03572">
    <property type="entry name" value="Peptidase_S41"/>
    <property type="match status" value="1"/>
</dbReference>
<dbReference type="SMART" id="SM00245">
    <property type="entry name" value="TSPc"/>
    <property type="match status" value="1"/>
</dbReference>
<proteinExistence type="inferred from homology"/>
<dbReference type="eggNOG" id="COG0793">
    <property type="taxonomic scope" value="Bacteria"/>
</dbReference>
<keyword evidence="4 5" id="KW-0720">Serine protease</keyword>
<dbReference type="CDD" id="cd07560">
    <property type="entry name" value="Peptidase_S41_CPP"/>
    <property type="match status" value="1"/>
</dbReference>
<dbReference type="AlphaFoldDB" id="S3BTW9"/>
<dbReference type="GO" id="GO:0030288">
    <property type="term" value="C:outer membrane-bounded periplasmic space"/>
    <property type="evidence" value="ECO:0007669"/>
    <property type="project" value="TreeGrafter"/>
</dbReference>
<dbReference type="HOGENOM" id="CLU_017295_1_1_4"/>
<evidence type="ECO:0000259" key="8">
    <source>
        <dbReference type="PROSITE" id="PS50106"/>
    </source>
</evidence>
<keyword evidence="7" id="KW-0732">Signal</keyword>
<dbReference type="PANTHER" id="PTHR32060:SF30">
    <property type="entry name" value="CARBOXY-TERMINAL PROCESSING PROTEASE CTPA"/>
    <property type="match status" value="1"/>
</dbReference>
<dbReference type="Pfam" id="PF13180">
    <property type="entry name" value="PDZ_2"/>
    <property type="match status" value="1"/>
</dbReference>
<dbReference type="InterPro" id="IPR029045">
    <property type="entry name" value="ClpP/crotonase-like_dom_sf"/>
</dbReference>
<dbReference type="SUPFAM" id="SSF52096">
    <property type="entry name" value="ClpP/crotonase"/>
    <property type="match status" value="1"/>
</dbReference>
<evidence type="ECO:0000256" key="7">
    <source>
        <dbReference type="SAM" id="SignalP"/>
    </source>
</evidence>
<keyword evidence="2 5" id="KW-0645">Protease</keyword>
<feature type="domain" description="PDZ" evidence="8">
    <location>
        <begin position="87"/>
        <end position="155"/>
    </location>
</feature>
<dbReference type="Gene3D" id="3.30.750.44">
    <property type="match status" value="1"/>
</dbReference>
<dbReference type="RefSeq" id="WP_016475233.1">
    <property type="nucleotide sequence ID" value="NZ_KE150481.1"/>
</dbReference>
<dbReference type="CDD" id="cd06782">
    <property type="entry name" value="cpPDZ_CPP-like"/>
    <property type="match status" value="1"/>
</dbReference>
<dbReference type="NCBIfam" id="TIGR00225">
    <property type="entry name" value="prc"/>
    <property type="match status" value="1"/>
</dbReference>
<feature type="region of interest" description="Disordered" evidence="6">
    <location>
        <begin position="403"/>
        <end position="427"/>
    </location>
</feature>
<dbReference type="PATRIC" id="fig|1203554.3.peg.2317"/>
<keyword evidence="3 5" id="KW-0378">Hydrolase</keyword>
<dbReference type="SUPFAM" id="SSF50156">
    <property type="entry name" value="PDZ domain-like"/>
    <property type="match status" value="1"/>
</dbReference>
<evidence type="ECO:0000256" key="2">
    <source>
        <dbReference type="ARBA" id="ARBA00022670"/>
    </source>
</evidence>
<dbReference type="PROSITE" id="PS50106">
    <property type="entry name" value="PDZ"/>
    <property type="match status" value="1"/>
</dbReference>
<evidence type="ECO:0000256" key="3">
    <source>
        <dbReference type="ARBA" id="ARBA00022801"/>
    </source>
</evidence>
<dbReference type="GO" id="GO:0006508">
    <property type="term" value="P:proteolysis"/>
    <property type="evidence" value="ECO:0007669"/>
    <property type="project" value="UniProtKB-KW"/>
</dbReference>
<evidence type="ECO:0000256" key="1">
    <source>
        <dbReference type="ARBA" id="ARBA00009179"/>
    </source>
</evidence>
<dbReference type="InterPro" id="IPR005151">
    <property type="entry name" value="Tail-specific_protease"/>
</dbReference>
<dbReference type="InterPro" id="IPR036034">
    <property type="entry name" value="PDZ_sf"/>
</dbReference>
<dbReference type="Proteomes" id="UP000014400">
    <property type="component" value="Unassembled WGS sequence"/>
</dbReference>
<dbReference type="GO" id="GO:0008236">
    <property type="term" value="F:serine-type peptidase activity"/>
    <property type="evidence" value="ECO:0007669"/>
    <property type="project" value="UniProtKB-KW"/>
</dbReference>
<gene>
    <name evidence="9" type="ORF">HMPREF1476_02233</name>
</gene>
<feature type="compositionally biased region" description="Basic and acidic residues" evidence="6">
    <location>
        <begin position="407"/>
        <end position="419"/>
    </location>
</feature>
<comment type="similarity">
    <text evidence="1 5">Belongs to the peptidase S41A family.</text>
</comment>
<feature type="chain" id="PRO_5004506520" evidence="7">
    <location>
        <begin position="20"/>
        <end position="511"/>
    </location>
</feature>
<dbReference type="InterPro" id="IPR001478">
    <property type="entry name" value="PDZ"/>
</dbReference>
<dbReference type="InterPro" id="IPR055210">
    <property type="entry name" value="CtpA/B_N"/>
</dbReference>
<protein>
    <submittedName>
        <fullName evidence="9">C-terminal processing peptidase</fullName>
    </submittedName>
</protein>
<dbReference type="Gene3D" id="3.90.226.10">
    <property type="entry name" value="2-enoyl-CoA Hydratase, Chain A, domain 1"/>
    <property type="match status" value="1"/>
</dbReference>